<dbReference type="KEGG" id="pste:PSTEL_13210"/>
<dbReference type="HOGENOM" id="CLU_2509607_0_0_9"/>
<dbReference type="Proteomes" id="UP000029507">
    <property type="component" value="Chromosome"/>
</dbReference>
<dbReference type="EMBL" id="CP009286">
    <property type="protein sequence ID" value="AIQ63899.1"/>
    <property type="molecule type" value="Genomic_DNA"/>
</dbReference>
<reference evidence="1 2" key="1">
    <citation type="submission" date="2014-08" db="EMBL/GenBank/DDBJ databases">
        <title>Comparative genomics of the Paenibacillus odorifer group.</title>
        <authorList>
            <person name="den Bakker H.C."/>
            <person name="Tsai Y.-C."/>
            <person name="Martin N."/>
            <person name="Korlach J."/>
            <person name="Wiedmann M."/>
        </authorList>
    </citation>
    <scope>NUCLEOTIDE SEQUENCE [LARGE SCALE GENOMIC DNA]</scope>
    <source>
        <strain evidence="1 2">DSM 14472</strain>
    </source>
</reference>
<organism evidence="1 2">
    <name type="scientific">Paenibacillus stellifer</name>
    <dbReference type="NCBI Taxonomy" id="169760"/>
    <lineage>
        <taxon>Bacteria</taxon>
        <taxon>Bacillati</taxon>
        <taxon>Bacillota</taxon>
        <taxon>Bacilli</taxon>
        <taxon>Bacillales</taxon>
        <taxon>Paenibacillaceae</taxon>
        <taxon>Paenibacillus</taxon>
    </lineage>
</organism>
<evidence type="ECO:0000313" key="2">
    <source>
        <dbReference type="Proteomes" id="UP000029507"/>
    </source>
</evidence>
<keyword evidence="2" id="KW-1185">Reference proteome</keyword>
<dbReference type="AlphaFoldDB" id="A0A089N5C3"/>
<accession>A0A089N5C3</accession>
<evidence type="ECO:0000313" key="1">
    <source>
        <dbReference type="EMBL" id="AIQ63899.1"/>
    </source>
</evidence>
<proteinExistence type="predicted"/>
<sequence>MLRAQLQEQLSHIEDQKKQLIINAVASLIRCATGVPRVQQLPWEQMEYAKTIIHAVLTTLVTDYDKDLFSHKFVNKAILQLKPII</sequence>
<protein>
    <submittedName>
        <fullName evidence="1">Uncharacterized protein</fullName>
    </submittedName>
</protein>
<name>A0A089N5C3_9BACL</name>
<gene>
    <name evidence="1" type="ORF">PSTEL_13210</name>
</gene>